<keyword evidence="2" id="KW-1185">Reference proteome</keyword>
<evidence type="ECO:0000313" key="1">
    <source>
        <dbReference type="EMBL" id="TYK64172.1"/>
    </source>
</evidence>
<dbReference type="Proteomes" id="UP000815846">
    <property type="component" value="Unassembled WGS sequence"/>
</dbReference>
<evidence type="ECO:0000313" key="2">
    <source>
        <dbReference type="Proteomes" id="UP000815846"/>
    </source>
</evidence>
<reference evidence="1 2" key="1">
    <citation type="submission" date="2019-08" db="EMBL/GenBank/DDBJ databases">
        <title>Microbe sample from Colwellia echini.</title>
        <authorList>
            <person name="Christiansen L."/>
            <person name="Pathiraja D."/>
            <person name="Schultz-Johansen M."/>
            <person name="Choi I.-G."/>
            <person name="Stougaard P."/>
        </authorList>
    </citation>
    <scope>NUCLEOTIDE SEQUENCE [LARGE SCALE GENOMIC DNA]</scope>
    <source>
        <strain evidence="1 2">A3</strain>
    </source>
</reference>
<proteinExistence type="predicted"/>
<dbReference type="EMBL" id="PJAI02000047">
    <property type="protein sequence ID" value="TYK64172.1"/>
    <property type="molecule type" value="Genomic_DNA"/>
</dbReference>
<protein>
    <recommendedName>
        <fullName evidence="3">DUF3775 domain-containing protein</fullName>
    </recommendedName>
</protein>
<dbReference type="RefSeq" id="WP_101343753.1">
    <property type="nucleotide sequence ID" value="NZ_PJAI02000047.1"/>
</dbReference>
<evidence type="ECO:0008006" key="3">
    <source>
        <dbReference type="Google" id="ProtNLM"/>
    </source>
</evidence>
<name>A0ABY3MSJ8_9GAMM</name>
<gene>
    <name evidence="1" type="ORF">CWS31_017065</name>
</gene>
<comment type="caution">
    <text evidence="1">The sequence shown here is derived from an EMBL/GenBank/DDBJ whole genome shotgun (WGS) entry which is preliminary data.</text>
</comment>
<accession>A0ABY3MSJ8</accession>
<organism evidence="1 2">
    <name type="scientific">Colwellia echini</name>
    <dbReference type="NCBI Taxonomy" id="1982103"/>
    <lineage>
        <taxon>Bacteria</taxon>
        <taxon>Pseudomonadati</taxon>
        <taxon>Pseudomonadota</taxon>
        <taxon>Gammaproteobacteria</taxon>
        <taxon>Alteromonadales</taxon>
        <taxon>Colwelliaceae</taxon>
        <taxon>Colwellia</taxon>
    </lineage>
</organism>
<sequence length="101" mass="11209">MSALSSNTESLIHTLYKSREAKEIADILENECGTEALGCTGWTPVQMERIRFAVLKLSLESETGLDRALKLATSDCRDLLMVAGFGEDLKAHEKWYESVAN</sequence>